<sequence length="83" mass="9518">MASDQDSPMETTNPSSSPKNVYKDPDDGRQRLLLELEFVQCLANPTYIHFCSCIWLKIGILKMKRLLDWIPEISSVLAKARIH</sequence>
<dbReference type="EMBL" id="JAVIJP010000005">
    <property type="protein sequence ID" value="KAL3652309.1"/>
    <property type="molecule type" value="Genomic_DNA"/>
</dbReference>
<proteinExistence type="predicted"/>
<dbReference type="Proteomes" id="UP001632038">
    <property type="component" value="Unassembled WGS sequence"/>
</dbReference>
<dbReference type="InterPro" id="IPR038089">
    <property type="entry name" value="Med31_sf"/>
</dbReference>
<gene>
    <name evidence="2" type="primary">MED31_1</name>
    <name evidence="2" type="ORF">CASFOL_001990</name>
</gene>
<dbReference type="AlphaFoldDB" id="A0ABD3EH03"/>
<feature type="compositionally biased region" description="Polar residues" evidence="1">
    <location>
        <begin position="1"/>
        <end position="19"/>
    </location>
</feature>
<comment type="caution">
    <text evidence="2">The sequence shown here is derived from an EMBL/GenBank/DDBJ whole genome shotgun (WGS) entry which is preliminary data.</text>
</comment>
<reference evidence="3" key="1">
    <citation type="journal article" date="2024" name="IScience">
        <title>Strigolactones Initiate the Formation of Haustorium-like Structures in Castilleja.</title>
        <authorList>
            <person name="Buerger M."/>
            <person name="Peterson D."/>
            <person name="Chory J."/>
        </authorList>
    </citation>
    <scope>NUCLEOTIDE SEQUENCE [LARGE SCALE GENOMIC DNA]</scope>
</reference>
<name>A0ABD3EH03_9LAMI</name>
<evidence type="ECO:0000256" key="1">
    <source>
        <dbReference type="SAM" id="MobiDB-lite"/>
    </source>
</evidence>
<evidence type="ECO:0000313" key="3">
    <source>
        <dbReference type="Proteomes" id="UP001632038"/>
    </source>
</evidence>
<accession>A0ABD3EH03</accession>
<keyword evidence="3" id="KW-1185">Reference proteome</keyword>
<evidence type="ECO:0000313" key="2">
    <source>
        <dbReference type="EMBL" id="KAL3652309.1"/>
    </source>
</evidence>
<feature type="region of interest" description="Disordered" evidence="1">
    <location>
        <begin position="1"/>
        <end position="26"/>
    </location>
</feature>
<protein>
    <submittedName>
        <fullName evidence="2">Mediator of RNA polymerase II transcription subunit 31</fullName>
    </submittedName>
</protein>
<dbReference type="Gene3D" id="1.10.10.1340">
    <property type="entry name" value="Mediator of RNA polymerase II, submodule Med31 (Soh1)"/>
    <property type="match status" value="1"/>
</dbReference>
<organism evidence="2 3">
    <name type="scientific">Castilleja foliolosa</name>
    <dbReference type="NCBI Taxonomy" id="1961234"/>
    <lineage>
        <taxon>Eukaryota</taxon>
        <taxon>Viridiplantae</taxon>
        <taxon>Streptophyta</taxon>
        <taxon>Embryophyta</taxon>
        <taxon>Tracheophyta</taxon>
        <taxon>Spermatophyta</taxon>
        <taxon>Magnoliopsida</taxon>
        <taxon>eudicotyledons</taxon>
        <taxon>Gunneridae</taxon>
        <taxon>Pentapetalae</taxon>
        <taxon>asterids</taxon>
        <taxon>lamiids</taxon>
        <taxon>Lamiales</taxon>
        <taxon>Orobanchaceae</taxon>
        <taxon>Pedicularideae</taxon>
        <taxon>Castillejinae</taxon>
        <taxon>Castilleja</taxon>
    </lineage>
</organism>